<organism evidence="1">
    <name type="scientific">marine sediment metagenome</name>
    <dbReference type="NCBI Taxonomy" id="412755"/>
    <lineage>
        <taxon>unclassified sequences</taxon>
        <taxon>metagenomes</taxon>
        <taxon>ecological metagenomes</taxon>
    </lineage>
</organism>
<dbReference type="EMBL" id="BARW01011656">
    <property type="protein sequence ID" value="GAI75139.1"/>
    <property type="molecule type" value="Genomic_DNA"/>
</dbReference>
<sequence>PTPPAPGTDTTPQTLVSWNVGRVWSKRYGMLKEVSMVSSLPVNTRFRLRVEMGAPTEQKVILFDNVEIQAALTLRFQLREYTREEFEVVVQGVLVRREGISKEMAGYIAGVLSKLTKDVRDAIRIGRLCETKEEVDEFVKIIYCAKG</sequence>
<proteinExistence type="predicted"/>
<gene>
    <name evidence="1" type="ORF">S12H4_22372</name>
</gene>
<accession>X1T538</accession>
<evidence type="ECO:0000313" key="1">
    <source>
        <dbReference type="EMBL" id="GAI75139.1"/>
    </source>
</evidence>
<feature type="non-terminal residue" evidence="1">
    <location>
        <position position="1"/>
    </location>
</feature>
<reference evidence="1" key="1">
    <citation type="journal article" date="2014" name="Front. Microbiol.">
        <title>High frequency of phylogenetically diverse reductive dehalogenase-homologous genes in deep subseafloor sedimentary metagenomes.</title>
        <authorList>
            <person name="Kawai M."/>
            <person name="Futagami T."/>
            <person name="Toyoda A."/>
            <person name="Takaki Y."/>
            <person name="Nishi S."/>
            <person name="Hori S."/>
            <person name="Arai W."/>
            <person name="Tsubouchi T."/>
            <person name="Morono Y."/>
            <person name="Uchiyama I."/>
            <person name="Ito T."/>
            <person name="Fujiyama A."/>
            <person name="Inagaki F."/>
            <person name="Takami H."/>
        </authorList>
    </citation>
    <scope>NUCLEOTIDE SEQUENCE</scope>
    <source>
        <strain evidence="1">Expedition CK06-06</strain>
    </source>
</reference>
<protein>
    <submittedName>
        <fullName evidence="1">Uncharacterized protein</fullName>
    </submittedName>
</protein>
<comment type="caution">
    <text evidence="1">The sequence shown here is derived from an EMBL/GenBank/DDBJ whole genome shotgun (WGS) entry which is preliminary data.</text>
</comment>
<dbReference type="AlphaFoldDB" id="X1T538"/>
<name>X1T538_9ZZZZ</name>